<gene>
    <name evidence="1" type="primary">KTR3</name>
    <name evidence="1" type="ORF">SNAT2548_LOCUS31407</name>
</gene>
<comment type="caution">
    <text evidence="1">The sequence shown here is derived from an EMBL/GenBank/DDBJ whole genome shotgun (WGS) entry which is preliminary data.</text>
</comment>
<organism evidence="1 2">
    <name type="scientific">Symbiodinium natans</name>
    <dbReference type="NCBI Taxonomy" id="878477"/>
    <lineage>
        <taxon>Eukaryota</taxon>
        <taxon>Sar</taxon>
        <taxon>Alveolata</taxon>
        <taxon>Dinophyceae</taxon>
        <taxon>Suessiales</taxon>
        <taxon>Symbiodiniaceae</taxon>
        <taxon>Symbiodinium</taxon>
    </lineage>
</organism>
<reference evidence="1" key="1">
    <citation type="submission" date="2021-02" db="EMBL/GenBank/DDBJ databases">
        <authorList>
            <person name="Dougan E. K."/>
            <person name="Rhodes N."/>
            <person name="Thang M."/>
            <person name="Chan C."/>
        </authorList>
    </citation>
    <scope>NUCLEOTIDE SEQUENCE</scope>
</reference>
<dbReference type="OrthoDB" id="412109at2759"/>
<protein>
    <submittedName>
        <fullName evidence="1">KTR3 protein</fullName>
    </submittedName>
</protein>
<accession>A0A812U0T6</accession>
<keyword evidence="2" id="KW-1185">Reference proteome</keyword>
<proteinExistence type="predicted"/>
<dbReference type="Pfam" id="PF00023">
    <property type="entry name" value="Ank"/>
    <property type="match status" value="1"/>
</dbReference>
<sequence>MVQEDCDSTAVHVDRSAQAMKLQKAHTERMRRESWLLKAIAAKLQVDRFLVKHGFRVNDDVNKPKKTAFGLRCTYPLHTAARSQDWHMVCLLLYFGANPLQRDSRGRTMFTYMEGHCVPEEVRRFIGQPQSALPDFIKL</sequence>
<dbReference type="SUPFAM" id="SSF48403">
    <property type="entry name" value="Ankyrin repeat"/>
    <property type="match status" value="1"/>
</dbReference>
<evidence type="ECO:0000313" key="1">
    <source>
        <dbReference type="EMBL" id="CAE7558024.1"/>
    </source>
</evidence>
<dbReference type="Proteomes" id="UP000604046">
    <property type="component" value="Unassembled WGS sequence"/>
</dbReference>
<evidence type="ECO:0000313" key="2">
    <source>
        <dbReference type="Proteomes" id="UP000604046"/>
    </source>
</evidence>
<dbReference type="InterPro" id="IPR002110">
    <property type="entry name" value="Ankyrin_rpt"/>
</dbReference>
<dbReference type="InterPro" id="IPR036770">
    <property type="entry name" value="Ankyrin_rpt-contain_sf"/>
</dbReference>
<name>A0A812U0T6_9DINO</name>
<dbReference type="Gene3D" id="1.25.40.20">
    <property type="entry name" value="Ankyrin repeat-containing domain"/>
    <property type="match status" value="1"/>
</dbReference>
<dbReference type="AlphaFoldDB" id="A0A812U0T6"/>
<dbReference type="EMBL" id="CAJNDS010002658">
    <property type="protein sequence ID" value="CAE7558024.1"/>
    <property type="molecule type" value="Genomic_DNA"/>
</dbReference>